<evidence type="ECO:0000259" key="4">
    <source>
        <dbReference type="Pfam" id="PF17763"/>
    </source>
</evidence>
<reference evidence="5 6" key="1">
    <citation type="journal article" date="2014" name="PLoS Genet.">
        <title>Phylogenetically driven sequencing of extremely halophilic archaea reveals strategies for static and dynamic osmo-response.</title>
        <authorList>
            <person name="Becker E.A."/>
            <person name="Seitzer P.M."/>
            <person name="Tritt A."/>
            <person name="Larsen D."/>
            <person name="Krusor M."/>
            <person name="Yao A.I."/>
            <person name="Wu D."/>
            <person name="Madern D."/>
            <person name="Eisen J.A."/>
            <person name="Darling A.E."/>
            <person name="Facciotti M.T."/>
        </authorList>
    </citation>
    <scope>NUCLEOTIDE SEQUENCE [LARGE SCALE GENOMIC DNA]</scope>
    <source>
        <strain evidence="5 6">DSM 10524</strain>
    </source>
</reference>
<dbReference type="InterPro" id="IPR027474">
    <property type="entry name" value="L-asparaginase_N"/>
</dbReference>
<dbReference type="Pfam" id="PF00710">
    <property type="entry name" value="Asparaginase"/>
    <property type="match status" value="1"/>
</dbReference>
<evidence type="ECO:0000256" key="1">
    <source>
        <dbReference type="PROSITE-ProRule" id="PRU10099"/>
    </source>
</evidence>
<dbReference type="OrthoDB" id="85706at2157"/>
<feature type="active site" evidence="1">
    <location>
        <position position="33"/>
    </location>
</feature>
<keyword evidence="6" id="KW-1185">Reference proteome</keyword>
<dbReference type="PANTHER" id="PTHR11707">
    <property type="entry name" value="L-ASPARAGINASE"/>
    <property type="match status" value="1"/>
</dbReference>
<sequence>MAAATEEEEEDESGEETSDSELPRLEIVGTGGTIANPSDRDGYFSPEELVEERPELAEIASISVTGVSEVASQDITSEILFETHDAIMESATSDDSPDGFVVTTGSNGNAEVAYFLNLALDTDIPVVLTAAQRAIGTPGTDSDKNLYDAARVAVSDNAEGRGVLQVANDEIHHSRDVFKSVASRPDGWDSPNFGRIGIVDGDEVLFYSSRERLSTTDTEFCGTDLSAEEYPLSDIYTVTSVLEANGELVDAAVDAGAKGIVAGVYPTGSASEPEGFYSQGEALTKAAEAGIPVVFANHGWEGRISGDDTYIGGDTLQLHKARLLLAFGVMESTDPEYLQEVFNTY</sequence>
<dbReference type="eggNOG" id="arCOG01924">
    <property type="taxonomic scope" value="Archaea"/>
</dbReference>
<evidence type="ECO:0000313" key="5">
    <source>
        <dbReference type="EMBL" id="ELY57930.1"/>
    </source>
</evidence>
<dbReference type="SUPFAM" id="SSF53774">
    <property type="entry name" value="Glutaminase/Asparaginase"/>
    <property type="match status" value="1"/>
</dbReference>
<feature type="compositionally biased region" description="Acidic residues" evidence="2">
    <location>
        <begin position="1"/>
        <end position="19"/>
    </location>
</feature>
<proteinExistence type="predicted"/>
<dbReference type="Gene3D" id="3.40.50.40">
    <property type="match status" value="1"/>
</dbReference>
<dbReference type="InterPro" id="IPR037152">
    <property type="entry name" value="L-asparaginase_N_sf"/>
</dbReference>
<dbReference type="SMART" id="SM00870">
    <property type="entry name" value="Asparaginase"/>
    <property type="match status" value="1"/>
</dbReference>
<evidence type="ECO:0000313" key="6">
    <source>
        <dbReference type="Proteomes" id="UP000011688"/>
    </source>
</evidence>
<dbReference type="PRINTS" id="PR00139">
    <property type="entry name" value="ASNGLNASE"/>
</dbReference>
<dbReference type="GO" id="GO:0006520">
    <property type="term" value="P:amino acid metabolic process"/>
    <property type="evidence" value="ECO:0007669"/>
    <property type="project" value="InterPro"/>
</dbReference>
<dbReference type="InterPro" id="IPR040919">
    <property type="entry name" value="Asparaginase_C"/>
</dbReference>
<dbReference type="InterPro" id="IPR020827">
    <property type="entry name" value="Asparaginase/glutaminase_AS1"/>
</dbReference>
<dbReference type="Pfam" id="PF17763">
    <property type="entry name" value="Asparaginase_C"/>
    <property type="match status" value="1"/>
</dbReference>
<accession>L9X877</accession>
<dbReference type="Gene3D" id="3.40.50.1170">
    <property type="entry name" value="L-asparaginase, N-terminal domain"/>
    <property type="match status" value="1"/>
</dbReference>
<dbReference type="PROSITE" id="PS00144">
    <property type="entry name" value="ASN_GLN_ASE_1"/>
    <property type="match status" value="1"/>
</dbReference>
<dbReference type="RefSeq" id="WP_005555387.1">
    <property type="nucleotide sequence ID" value="NZ_AOIB01000021.1"/>
</dbReference>
<dbReference type="STRING" id="1227497.C491_09024"/>
<evidence type="ECO:0000259" key="3">
    <source>
        <dbReference type="Pfam" id="PF00710"/>
    </source>
</evidence>
<comment type="caution">
    <text evidence="5">The sequence shown here is derived from an EMBL/GenBank/DDBJ whole genome shotgun (WGS) entry which is preliminary data.</text>
</comment>
<evidence type="ECO:0000256" key="2">
    <source>
        <dbReference type="SAM" id="MobiDB-lite"/>
    </source>
</evidence>
<dbReference type="InterPro" id="IPR006034">
    <property type="entry name" value="Asparaginase/glutaminase-like"/>
</dbReference>
<dbReference type="PANTHER" id="PTHR11707:SF28">
    <property type="entry name" value="60 KDA LYSOPHOSPHOLIPASE"/>
    <property type="match status" value="1"/>
</dbReference>
<name>L9X877_9EURY</name>
<feature type="region of interest" description="Disordered" evidence="2">
    <location>
        <begin position="1"/>
        <end position="41"/>
    </location>
</feature>
<dbReference type="PROSITE" id="PS51732">
    <property type="entry name" value="ASN_GLN_ASE_3"/>
    <property type="match status" value="1"/>
</dbReference>
<dbReference type="GO" id="GO:0004067">
    <property type="term" value="F:asparaginase activity"/>
    <property type="evidence" value="ECO:0007669"/>
    <property type="project" value="UniProtKB-UniRule"/>
</dbReference>
<dbReference type="PIRSF" id="PIRSF001220">
    <property type="entry name" value="L-ASNase_gatD"/>
    <property type="match status" value="1"/>
</dbReference>
<dbReference type="InterPro" id="IPR036152">
    <property type="entry name" value="Asp/glu_Ase-like_sf"/>
</dbReference>
<dbReference type="Proteomes" id="UP000011688">
    <property type="component" value="Unassembled WGS sequence"/>
</dbReference>
<dbReference type="EMBL" id="AOIB01000021">
    <property type="protein sequence ID" value="ELY57930.1"/>
    <property type="molecule type" value="Genomic_DNA"/>
</dbReference>
<feature type="domain" description="Asparaginase/glutaminase C-terminal" evidence="4">
    <location>
        <begin position="237"/>
        <end position="342"/>
    </location>
</feature>
<organism evidence="5 6">
    <name type="scientific">Natronococcus amylolyticus DSM 10524</name>
    <dbReference type="NCBI Taxonomy" id="1227497"/>
    <lineage>
        <taxon>Archaea</taxon>
        <taxon>Methanobacteriati</taxon>
        <taxon>Methanobacteriota</taxon>
        <taxon>Stenosarchaea group</taxon>
        <taxon>Halobacteria</taxon>
        <taxon>Halobacteriales</taxon>
        <taxon>Natrialbaceae</taxon>
        <taxon>Natronococcus</taxon>
    </lineage>
</organism>
<gene>
    <name evidence="5" type="ORF">C491_09024</name>
</gene>
<feature type="domain" description="L-asparaginase N-terminal" evidence="3">
    <location>
        <begin position="25"/>
        <end position="210"/>
    </location>
</feature>
<dbReference type="InterPro" id="IPR027473">
    <property type="entry name" value="L-asparaginase_C"/>
</dbReference>
<dbReference type="AlphaFoldDB" id="L9X877"/>
<dbReference type="PIRSF" id="PIRSF500176">
    <property type="entry name" value="L_ASNase"/>
    <property type="match status" value="1"/>
</dbReference>
<protein>
    <submittedName>
        <fullName evidence="5">L-asparaginase, type II</fullName>
    </submittedName>
</protein>